<sequence length="559" mass="63355">MDDYAAIPFHLPDEVWLMIFSYGGALVWKQVRKTCKRLNKLTTPLLFESASFELRGRGCESLYNISRHPELSPCVKTLVLRTVYGYREFRDFDAWAASIHQPGDPGNQLTLPSETSYYDNEHASNGLLPYTEWVALPKEQKKMLYQEYEADREQAQMEVRDITNTLRFRASSAAKSTMIHPDRAVRSTGVDPAVGQFCKALETLPNLGILEHEPGFLYDNDWACRWRNLYFHPSLVVCDTSYSEDEDMEALQLSVVLQSLAWGRQGDRTLTKLSMYVGGPAFATPARLHLLWNGDGHEIIRTCRSFHSTAIEADREAVSINQSMSGRSKLYQEQLNHMRYAVTGLTHIDYVVSDEDELVGSLETAAEFAFGFLIATKSLENLRLVFGRLVDGILLPLSQSTERQCAKDSIQLLVQLTLHSPWSRIGDIELEIATNRSTLVQFLLAHKLTLRSLTLTRMTLVRLGDPLNTWEMTLAEIAQGLTLSSLTLSKLCDFPQDWSGSDQKRMLFDSEAEIWQGKASEYHAYYDAAIGSILHQEGRHSLDPEVFEGQMAEEVMSQQ</sequence>
<dbReference type="Proteomes" id="UP000291422">
    <property type="component" value="Unassembled WGS sequence"/>
</dbReference>
<protein>
    <recommendedName>
        <fullName evidence="4">F-box domain-containing protein</fullName>
    </recommendedName>
</protein>
<evidence type="ECO:0000256" key="1">
    <source>
        <dbReference type="SAM" id="Coils"/>
    </source>
</evidence>
<gene>
    <name evidence="2" type="ORF">AA0117_g13278</name>
</gene>
<keyword evidence="1" id="KW-0175">Coiled coil</keyword>
<organism evidence="2 3">
    <name type="scientific">Alternaria alternata</name>
    <name type="common">Alternaria rot fungus</name>
    <name type="synonym">Torula alternata</name>
    <dbReference type="NCBI Taxonomy" id="5599"/>
    <lineage>
        <taxon>Eukaryota</taxon>
        <taxon>Fungi</taxon>
        <taxon>Dikarya</taxon>
        <taxon>Ascomycota</taxon>
        <taxon>Pezizomycotina</taxon>
        <taxon>Dothideomycetes</taxon>
        <taxon>Pleosporomycetidae</taxon>
        <taxon>Pleosporales</taxon>
        <taxon>Pleosporineae</taxon>
        <taxon>Pleosporaceae</taxon>
        <taxon>Alternaria</taxon>
        <taxon>Alternaria sect. Alternaria</taxon>
        <taxon>Alternaria alternata complex</taxon>
    </lineage>
</organism>
<comment type="caution">
    <text evidence="2">The sequence shown here is derived from an EMBL/GenBank/DDBJ whole genome shotgun (WGS) entry which is preliminary data.</text>
</comment>
<evidence type="ECO:0000313" key="3">
    <source>
        <dbReference type="Proteomes" id="UP000291422"/>
    </source>
</evidence>
<name>A0A4Q4MRK9_ALTAL</name>
<dbReference type="EMBL" id="PDXD01000192">
    <property type="protein sequence ID" value="RYN56076.1"/>
    <property type="molecule type" value="Genomic_DNA"/>
</dbReference>
<reference evidence="3" key="1">
    <citation type="journal article" date="2019" name="bioRxiv">
        <title>Genomics, evolutionary history and diagnostics of the Alternaria alternata species group including apple and Asian pear pathotypes.</title>
        <authorList>
            <person name="Armitage A.D."/>
            <person name="Cockerton H.M."/>
            <person name="Sreenivasaprasad S."/>
            <person name="Woodhall J.W."/>
            <person name="Lane C.R."/>
            <person name="Harrison R.J."/>
            <person name="Clarkson J.P."/>
        </authorList>
    </citation>
    <scope>NUCLEOTIDE SEQUENCE [LARGE SCALE GENOMIC DNA]</scope>
    <source>
        <strain evidence="3">FERA 1177</strain>
    </source>
</reference>
<evidence type="ECO:0008006" key="4">
    <source>
        <dbReference type="Google" id="ProtNLM"/>
    </source>
</evidence>
<evidence type="ECO:0000313" key="2">
    <source>
        <dbReference type="EMBL" id="RYN56076.1"/>
    </source>
</evidence>
<feature type="coiled-coil region" evidence="1">
    <location>
        <begin position="138"/>
        <end position="165"/>
    </location>
</feature>
<proteinExistence type="predicted"/>
<accession>A0A4Q4MRK9</accession>
<dbReference type="AlphaFoldDB" id="A0A4Q4MRK9"/>